<evidence type="ECO:0000256" key="1">
    <source>
        <dbReference type="ARBA" id="ARBA00009003"/>
    </source>
</evidence>
<name>M2MWM2_BAUPA</name>
<feature type="non-terminal residue" evidence="3">
    <location>
        <position position="179"/>
    </location>
</feature>
<dbReference type="EMBL" id="KB445556">
    <property type="protein sequence ID" value="EMC95943.1"/>
    <property type="molecule type" value="Genomic_DNA"/>
</dbReference>
<dbReference type="Proteomes" id="UP000011761">
    <property type="component" value="Unassembled WGS sequence"/>
</dbReference>
<dbReference type="GO" id="GO:0016020">
    <property type="term" value="C:membrane"/>
    <property type="evidence" value="ECO:0007669"/>
    <property type="project" value="GOC"/>
</dbReference>
<dbReference type="eggNOG" id="ENOG502S0TG">
    <property type="taxonomic scope" value="Eukaryota"/>
</dbReference>
<dbReference type="OMA" id="MDIGCRR"/>
<evidence type="ECO:0000313" key="4">
    <source>
        <dbReference type="Proteomes" id="UP000011761"/>
    </source>
</evidence>
<dbReference type="AlphaFoldDB" id="M2MWM2"/>
<proteinExistence type="inferred from homology"/>
<comment type="similarity">
    <text evidence="1">Belongs to the glycosyltransferase 32 family.</text>
</comment>
<protein>
    <submittedName>
        <fullName evidence="3">Glycosyltransferase family 32 protein</fullName>
    </submittedName>
</protein>
<dbReference type="SUPFAM" id="SSF53448">
    <property type="entry name" value="Nucleotide-diphospho-sugar transferases"/>
    <property type="match status" value="1"/>
</dbReference>
<keyword evidence="2 3" id="KW-0808">Transferase</keyword>
<reference evidence="3 4" key="1">
    <citation type="journal article" date="2012" name="PLoS Pathog.">
        <title>Diverse lifestyles and strategies of plant pathogenesis encoded in the genomes of eighteen Dothideomycetes fungi.</title>
        <authorList>
            <person name="Ohm R.A."/>
            <person name="Feau N."/>
            <person name="Henrissat B."/>
            <person name="Schoch C.L."/>
            <person name="Horwitz B.A."/>
            <person name="Barry K.W."/>
            <person name="Condon B.J."/>
            <person name="Copeland A.C."/>
            <person name="Dhillon B."/>
            <person name="Glaser F."/>
            <person name="Hesse C.N."/>
            <person name="Kosti I."/>
            <person name="LaButti K."/>
            <person name="Lindquist E.A."/>
            <person name="Lucas S."/>
            <person name="Salamov A.A."/>
            <person name="Bradshaw R.E."/>
            <person name="Ciuffetti L."/>
            <person name="Hamelin R.C."/>
            <person name="Kema G.H.J."/>
            <person name="Lawrence C."/>
            <person name="Scott J.A."/>
            <person name="Spatafora J.W."/>
            <person name="Turgeon B.G."/>
            <person name="de Wit P.J.G.M."/>
            <person name="Zhong S."/>
            <person name="Goodwin S.B."/>
            <person name="Grigoriev I.V."/>
        </authorList>
    </citation>
    <scope>NUCLEOTIDE SEQUENCE [LARGE SCALE GENOMIC DNA]</scope>
    <source>
        <strain evidence="3 4">UAMH 10762</strain>
    </source>
</reference>
<dbReference type="InterPro" id="IPR051706">
    <property type="entry name" value="Glycosyltransferase_domain"/>
</dbReference>
<dbReference type="Pfam" id="PF04488">
    <property type="entry name" value="Gly_transf_sug"/>
    <property type="match status" value="1"/>
</dbReference>
<dbReference type="OrthoDB" id="3647at2759"/>
<dbReference type="Gene3D" id="3.90.550.20">
    <property type="match status" value="1"/>
</dbReference>
<organism evidence="3 4">
    <name type="scientific">Baudoinia panamericana (strain UAMH 10762)</name>
    <name type="common">Angels' share fungus</name>
    <name type="synonym">Baudoinia compniacensis (strain UAMH 10762)</name>
    <dbReference type="NCBI Taxonomy" id="717646"/>
    <lineage>
        <taxon>Eukaryota</taxon>
        <taxon>Fungi</taxon>
        <taxon>Dikarya</taxon>
        <taxon>Ascomycota</taxon>
        <taxon>Pezizomycotina</taxon>
        <taxon>Dothideomycetes</taxon>
        <taxon>Dothideomycetidae</taxon>
        <taxon>Mycosphaerellales</taxon>
        <taxon>Teratosphaeriaceae</taxon>
        <taxon>Baudoinia</taxon>
    </lineage>
</organism>
<dbReference type="HOGENOM" id="CLU_094307_0_0_1"/>
<evidence type="ECO:0000313" key="3">
    <source>
        <dbReference type="EMBL" id="EMC95943.1"/>
    </source>
</evidence>
<keyword evidence="4" id="KW-1185">Reference proteome</keyword>
<dbReference type="PANTHER" id="PTHR32385:SF15">
    <property type="entry name" value="INOSITOL PHOSPHOCERAMIDE MANNOSYLTRANSFERASE 1"/>
    <property type="match status" value="1"/>
</dbReference>
<gene>
    <name evidence="3" type="ORF">BAUCODRAFT_47228</name>
</gene>
<dbReference type="GO" id="GO:0051999">
    <property type="term" value="P:mannosyl-inositol phosphorylceramide biosynthetic process"/>
    <property type="evidence" value="ECO:0007669"/>
    <property type="project" value="TreeGrafter"/>
</dbReference>
<dbReference type="GeneID" id="19114677"/>
<evidence type="ECO:0000256" key="2">
    <source>
        <dbReference type="ARBA" id="ARBA00022679"/>
    </source>
</evidence>
<dbReference type="GO" id="GO:0000030">
    <property type="term" value="F:mannosyltransferase activity"/>
    <property type="evidence" value="ECO:0007669"/>
    <property type="project" value="TreeGrafter"/>
</dbReference>
<dbReference type="KEGG" id="bcom:BAUCODRAFT_47228"/>
<dbReference type="RefSeq" id="XP_007676900.1">
    <property type="nucleotide sequence ID" value="XM_007678710.1"/>
</dbReference>
<dbReference type="PANTHER" id="PTHR32385">
    <property type="entry name" value="MANNOSYL PHOSPHORYLINOSITOL CERAMIDE SYNTHASE"/>
    <property type="match status" value="1"/>
</dbReference>
<dbReference type="InterPro" id="IPR029044">
    <property type="entry name" value="Nucleotide-diphossugar_trans"/>
</dbReference>
<sequence length="179" mass="20363">MESHYPSIAPHYKRYARTIQQANSLRYALLHHYGGVYLDLDITCLEPLNNLMHLPLLTPGAYPAGVNNAFILARPRHGFLSSLLENLPRHDLRWPMPYVENMLTTGCMYLSNIWMEYVRNLLASDGAEEDRVYILADQHGAPEPHMLRGKVKTPLFEHGGASSWHDWDAAAVVLIGTHY</sequence>
<dbReference type="InterPro" id="IPR007577">
    <property type="entry name" value="GlycoTrfase_DXD_sugar-bd_CS"/>
</dbReference>
<accession>M2MWM2</accession>
<dbReference type="STRING" id="717646.M2MWM2"/>